<feature type="region of interest" description="Disordered" evidence="7">
    <location>
        <begin position="231"/>
        <end position="252"/>
    </location>
</feature>
<evidence type="ECO:0000259" key="9">
    <source>
        <dbReference type="Pfam" id="PF02706"/>
    </source>
</evidence>
<dbReference type="Pfam" id="PF13807">
    <property type="entry name" value="GNVR"/>
    <property type="match status" value="1"/>
</dbReference>
<feature type="domain" description="Tyrosine-protein kinase G-rich" evidence="10">
    <location>
        <begin position="143"/>
        <end position="195"/>
    </location>
</feature>
<keyword evidence="12" id="KW-1185">Reference proteome</keyword>
<comment type="caution">
    <text evidence="11">The sequence shown here is derived from an EMBL/GenBank/DDBJ whole genome shotgun (WGS) entry which is preliminary data.</text>
</comment>
<accession>A0A2V3WEI7</accession>
<evidence type="ECO:0000256" key="3">
    <source>
        <dbReference type="ARBA" id="ARBA00022475"/>
    </source>
</evidence>
<evidence type="ECO:0000256" key="2">
    <source>
        <dbReference type="ARBA" id="ARBA00006683"/>
    </source>
</evidence>
<reference evidence="11 12" key="1">
    <citation type="submission" date="2018-05" db="EMBL/GenBank/DDBJ databases">
        <title>Genomic Encyclopedia of Type Strains, Phase IV (KMG-IV): sequencing the most valuable type-strain genomes for metagenomic binning, comparative biology and taxonomic classification.</title>
        <authorList>
            <person name="Goeker M."/>
        </authorList>
    </citation>
    <scope>NUCLEOTIDE SEQUENCE [LARGE SCALE GENOMIC DNA]</scope>
    <source>
        <strain evidence="11 12">DSM 22440</strain>
    </source>
</reference>
<evidence type="ECO:0000313" key="12">
    <source>
        <dbReference type="Proteomes" id="UP000247922"/>
    </source>
</evidence>
<dbReference type="OrthoDB" id="2360475at2"/>
<dbReference type="RefSeq" id="WP_110250654.1">
    <property type="nucleotide sequence ID" value="NZ_QJJR01000003.1"/>
</dbReference>
<dbReference type="Proteomes" id="UP000247922">
    <property type="component" value="Unassembled WGS sequence"/>
</dbReference>
<comment type="similarity">
    <text evidence="2">Belongs to the CpsC/CapA family.</text>
</comment>
<keyword evidence="5 8" id="KW-1133">Transmembrane helix</keyword>
<protein>
    <submittedName>
        <fullName evidence="11">Capsular polysaccharide biosynthesis protein</fullName>
    </submittedName>
</protein>
<evidence type="ECO:0000256" key="7">
    <source>
        <dbReference type="SAM" id="MobiDB-lite"/>
    </source>
</evidence>
<dbReference type="Pfam" id="PF02706">
    <property type="entry name" value="Wzz"/>
    <property type="match status" value="1"/>
</dbReference>
<evidence type="ECO:0000256" key="6">
    <source>
        <dbReference type="ARBA" id="ARBA00023136"/>
    </source>
</evidence>
<comment type="subcellular location">
    <subcellularLocation>
        <location evidence="1">Cell membrane</location>
        <topology evidence="1">Multi-pass membrane protein</topology>
    </subcellularLocation>
</comment>
<dbReference type="PANTHER" id="PTHR32309">
    <property type="entry name" value="TYROSINE-PROTEIN KINASE"/>
    <property type="match status" value="1"/>
</dbReference>
<dbReference type="PANTHER" id="PTHR32309:SF13">
    <property type="entry name" value="FERRIC ENTEROBACTIN TRANSPORT PROTEIN FEPE"/>
    <property type="match status" value="1"/>
</dbReference>
<evidence type="ECO:0000259" key="10">
    <source>
        <dbReference type="Pfam" id="PF13807"/>
    </source>
</evidence>
<keyword evidence="4 8" id="KW-0812">Transmembrane</keyword>
<dbReference type="GO" id="GO:0004713">
    <property type="term" value="F:protein tyrosine kinase activity"/>
    <property type="evidence" value="ECO:0007669"/>
    <property type="project" value="TreeGrafter"/>
</dbReference>
<evidence type="ECO:0000256" key="5">
    <source>
        <dbReference type="ARBA" id="ARBA00022989"/>
    </source>
</evidence>
<dbReference type="EMBL" id="QJJR01000003">
    <property type="protein sequence ID" value="PXW92018.1"/>
    <property type="molecule type" value="Genomic_DNA"/>
</dbReference>
<proteinExistence type="inferred from homology"/>
<dbReference type="InterPro" id="IPR050445">
    <property type="entry name" value="Bact_polysacc_biosynth/exp"/>
</dbReference>
<gene>
    <name evidence="11" type="ORF">DES38_10333</name>
</gene>
<organism evidence="11 12">
    <name type="scientific">Streptohalobacillus salinus</name>
    <dbReference type="NCBI Taxonomy" id="621096"/>
    <lineage>
        <taxon>Bacteria</taxon>
        <taxon>Bacillati</taxon>
        <taxon>Bacillota</taxon>
        <taxon>Bacilli</taxon>
        <taxon>Bacillales</taxon>
        <taxon>Bacillaceae</taxon>
        <taxon>Streptohalobacillus</taxon>
    </lineage>
</organism>
<evidence type="ECO:0000256" key="8">
    <source>
        <dbReference type="SAM" id="Phobius"/>
    </source>
</evidence>
<evidence type="ECO:0000256" key="1">
    <source>
        <dbReference type="ARBA" id="ARBA00004651"/>
    </source>
</evidence>
<dbReference type="GO" id="GO:0005886">
    <property type="term" value="C:plasma membrane"/>
    <property type="evidence" value="ECO:0007669"/>
    <property type="project" value="UniProtKB-SubCell"/>
</dbReference>
<dbReference type="InterPro" id="IPR032807">
    <property type="entry name" value="GNVR"/>
</dbReference>
<sequence>MEETISLKELATVIKKRLGMIITVSLFAAAISGIVTVFLITKEYQVSTQFLVNQNNTEQTNTIQSSDIRTNIDLINTYNVIITSNRILDEVIDELELDLSATALSNKITVQNENNSQVVTVSVRDTDPIQAERIANTTVAVFQEEVFELMNVDNVNVLNRAEVGSNPAPVSPNLMLNIAIALVLGGMVSVGVTFLLEYLDNSVKTEDDVENILGMPVLGVISHISDRDMHAHHAVPKQHVQPVARTKRERRA</sequence>
<feature type="domain" description="Polysaccharide chain length determinant N-terminal" evidence="9">
    <location>
        <begin position="3"/>
        <end position="95"/>
    </location>
</feature>
<dbReference type="InterPro" id="IPR003856">
    <property type="entry name" value="LPS_length_determ_N"/>
</dbReference>
<keyword evidence="3" id="KW-1003">Cell membrane</keyword>
<evidence type="ECO:0000313" key="11">
    <source>
        <dbReference type="EMBL" id="PXW92018.1"/>
    </source>
</evidence>
<keyword evidence="6 8" id="KW-0472">Membrane</keyword>
<feature type="transmembrane region" description="Helical" evidence="8">
    <location>
        <begin position="21"/>
        <end position="41"/>
    </location>
</feature>
<feature type="transmembrane region" description="Helical" evidence="8">
    <location>
        <begin position="174"/>
        <end position="196"/>
    </location>
</feature>
<dbReference type="AlphaFoldDB" id="A0A2V3WEI7"/>
<name>A0A2V3WEI7_9BACI</name>
<evidence type="ECO:0000256" key="4">
    <source>
        <dbReference type="ARBA" id="ARBA00022692"/>
    </source>
</evidence>